<keyword evidence="7" id="KW-1185">Reference proteome</keyword>
<sequence length="444" mass="48796">MSDRNPSDPKHRAIPARRLSRLASLGGLATRVAGGMVAEGVRQLSQGNLPKPADLLLTPGNARRVADTLATMRGAAMKVGQLLSMDAGDLLPPELSQILARLRAGGHAMPMLQLAAILEQHWGKGWEAQFRQFGFTPIAAASIGQVHRAVDNNGQVLAIKVQYPGVRQSIDADVDNVATLLRVSGLLPKQLDIHSLLEEAKIQLHAEADYRLEADHARAYGQRLALQPRFRVPSIIDGLSNGDVLTMSFEAGEPIETLARMPALQRNQAAADLLSLCFRELFDWGSVQTDPNFANYLYDAHSDQLVLLDFGAVRYYRPEVREAYRALFNAAILQDAAAMGEAARAIGYFRADVPAEHQAAVLQLFTLACEPLRQHGSYDFAATDLAQRIRAAGTRLSMRQGYWHTPPVDALFLHRKLAGLYLLFARLRVQLDVQALFSEFRSPA</sequence>
<dbReference type="Proteomes" id="UP000248090">
    <property type="component" value="Unassembled WGS sequence"/>
</dbReference>
<dbReference type="EMBL" id="LAPT01000138">
    <property type="protein sequence ID" value="PXF28930.1"/>
    <property type="molecule type" value="Genomic_DNA"/>
</dbReference>
<comment type="similarity">
    <text evidence="1">Belongs to the protein kinase superfamily. ADCK protein kinase family.</text>
</comment>
<evidence type="ECO:0000256" key="2">
    <source>
        <dbReference type="ARBA" id="ARBA00022679"/>
    </source>
</evidence>
<dbReference type="CDD" id="cd13970">
    <property type="entry name" value="ABC1_ADCK3"/>
    <property type="match status" value="1"/>
</dbReference>
<evidence type="ECO:0000313" key="6">
    <source>
        <dbReference type="EMBL" id="PXF28930.1"/>
    </source>
</evidence>
<organism evidence="6 7">
    <name type="scientific">Pokkaliibacter plantistimulans</name>
    <dbReference type="NCBI Taxonomy" id="1635171"/>
    <lineage>
        <taxon>Bacteria</taxon>
        <taxon>Pseudomonadati</taxon>
        <taxon>Pseudomonadota</taxon>
        <taxon>Gammaproteobacteria</taxon>
        <taxon>Oceanospirillales</taxon>
        <taxon>Balneatrichaceae</taxon>
        <taxon>Pokkaliibacter</taxon>
    </lineage>
</organism>
<evidence type="ECO:0000313" key="7">
    <source>
        <dbReference type="Proteomes" id="UP000248090"/>
    </source>
</evidence>
<dbReference type="Pfam" id="PF03109">
    <property type="entry name" value="ABC1"/>
    <property type="match status" value="1"/>
</dbReference>
<evidence type="ECO:0000256" key="4">
    <source>
        <dbReference type="ARBA" id="ARBA00022840"/>
    </source>
</evidence>
<keyword evidence="3" id="KW-0547">Nucleotide-binding</keyword>
<dbReference type="PANTHER" id="PTHR43851:SF3">
    <property type="entry name" value="COENZYME Q8"/>
    <property type="match status" value="1"/>
</dbReference>
<feature type="domain" description="ABC1 atypical kinase-like" evidence="5">
    <location>
        <begin position="107"/>
        <end position="341"/>
    </location>
</feature>
<protein>
    <submittedName>
        <fullName evidence="6">Ubiquinol-cytochrome C reductase</fullName>
    </submittedName>
</protein>
<dbReference type="InterPro" id="IPR011009">
    <property type="entry name" value="Kinase-like_dom_sf"/>
</dbReference>
<evidence type="ECO:0000256" key="3">
    <source>
        <dbReference type="ARBA" id="ARBA00022741"/>
    </source>
</evidence>
<proteinExistence type="inferred from homology"/>
<dbReference type="PANTHER" id="PTHR43851">
    <property type="match status" value="1"/>
</dbReference>
<comment type="caution">
    <text evidence="6">The sequence shown here is derived from an EMBL/GenBank/DDBJ whole genome shotgun (WGS) entry which is preliminary data.</text>
</comment>
<name>A0ABX5LQI7_9GAMM</name>
<dbReference type="RefSeq" id="WP_165838549.1">
    <property type="nucleotide sequence ID" value="NZ_CP177354.1"/>
</dbReference>
<accession>A0ABX5LQI7</accession>
<dbReference type="InterPro" id="IPR004147">
    <property type="entry name" value="ABC1_dom"/>
</dbReference>
<evidence type="ECO:0000256" key="1">
    <source>
        <dbReference type="ARBA" id="ARBA00009670"/>
    </source>
</evidence>
<evidence type="ECO:0000259" key="5">
    <source>
        <dbReference type="Pfam" id="PF03109"/>
    </source>
</evidence>
<gene>
    <name evidence="6" type="ORF">WH50_23600</name>
</gene>
<dbReference type="InterPro" id="IPR051409">
    <property type="entry name" value="Atypical_kinase_ADCK"/>
</dbReference>
<dbReference type="SUPFAM" id="SSF56112">
    <property type="entry name" value="Protein kinase-like (PK-like)"/>
    <property type="match status" value="1"/>
</dbReference>
<reference evidence="6 7" key="1">
    <citation type="submission" date="2015-03" db="EMBL/GenBank/DDBJ databases">
        <authorList>
            <person name="Krishnan R."/>
            <person name="Midha S."/>
            <person name="Patil P.B."/>
            <person name="Rameshkumar N."/>
        </authorList>
    </citation>
    <scope>NUCLEOTIDE SEQUENCE [LARGE SCALE GENOMIC DNA]</scope>
    <source>
        <strain evidence="6 7">L1E11</strain>
    </source>
</reference>
<keyword evidence="2" id="KW-0808">Transferase</keyword>
<keyword evidence="4" id="KW-0067">ATP-binding</keyword>
<dbReference type="InterPro" id="IPR034646">
    <property type="entry name" value="ADCK3_dom"/>
</dbReference>